<name>A0ABS7PYP9_9SPHN</name>
<evidence type="ECO:0000313" key="4">
    <source>
        <dbReference type="Proteomes" id="UP000706039"/>
    </source>
</evidence>
<dbReference type="InterPro" id="IPR013108">
    <property type="entry name" value="Amidohydro_3"/>
</dbReference>
<organism evidence="3 4">
    <name type="scientific">Sphingomonas colocasiae</name>
    <dbReference type="NCBI Taxonomy" id="1848973"/>
    <lineage>
        <taxon>Bacteria</taxon>
        <taxon>Pseudomonadati</taxon>
        <taxon>Pseudomonadota</taxon>
        <taxon>Alphaproteobacteria</taxon>
        <taxon>Sphingomonadales</taxon>
        <taxon>Sphingomonadaceae</taxon>
        <taxon>Sphingomonas</taxon>
    </lineage>
</organism>
<reference evidence="3 4" key="1">
    <citation type="submission" date="2021-08" db="EMBL/GenBank/DDBJ databases">
        <authorList>
            <person name="Tuo L."/>
        </authorList>
    </citation>
    <scope>NUCLEOTIDE SEQUENCE [LARGE SCALE GENOMIC DNA]</scope>
    <source>
        <strain evidence="3 4">JCM 31229</strain>
    </source>
</reference>
<evidence type="ECO:0000256" key="1">
    <source>
        <dbReference type="SAM" id="SignalP"/>
    </source>
</evidence>
<evidence type="ECO:0000259" key="2">
    <source>
        <dbReference type="Pfam" id="PF07969"/>
    </source>
</evidence>
<accession>A0ABS7PYP9</accession>
<dbReference type="SUPFAM" id="SSF51338">
    <property type="entry name" value="Composite domain of metallo-dependent hydrolases"/>
    <property type="match status" value="1"/>
</dbReference>
<protein>
    <submittedName>
        <fullName evidence="3">Amidohydrolase family protein</fullName>
    </submittedName>
</protein>
<feature type="domain" description="Amidohydrolase 3" evidence="2">
    <location>
        <begin position="77"/>
        <end position="503"/>
    </location>
</feature>
<keyword evidence="4" id="KW-1185">Reference proteome</keyword>
<gene>
    <name evidence="3" type="ORF">K7G82_28270</name>
</gene>
<dbReference type="RefSeq" id="WP_222993680.1">
    <property type="nucleotide sequence ID" value="NZ_JAINVV010000015.1"/>
</dbReference>
<feature type="chain" id="PRO_5045758053" evidence="1">
    <location>
        <begin position="30"/>
        <end position="651"/>
    </location>
</feature>
<dbReference type="PANTHER" id="PTHR11647:SF1">
    <property type="entry name" value="COLLAPSIN RESPONSE MEDIATOR PROTEIN"/>
    <property type="match status" value="1"/>
</dbReference>
<comment type="caution">
    <text evidence="3">The sequence shown here is derived from an EMBL/GenBank/DDBJ whole genome shotgun (WGS) entry which is preliminary data.</text>
</comment>
<dbReference type="InterPro" id="IPR011059">
    <property type="entry name" value="Metal-dep_hydrolase_composite"/>
</dbReference>
<keyword evidence="1" id="KW-0732">Signal</keyword>
<dbReference type="PANTHER" id="PTHR11647">
    <property type="entry name" value="HYDRANTOINASE/DIHYDROPYRIMIDINASE FAMILY MEMBER"/>
    <property type="match status" value="1"/>
</dbReference>
<dbReference type="InterPro" id="IPR050378">
    <property type="entry name" value="Metallo-dep_Hydrolases_sf"/>
</dbReference>
<feature type="signal peptide" evidence="1">
    <location>
        <begin position="1"/>
        <end position="29"/>
    </location>
</feature>
<dbReference type="EMBL" id="JAINVV010000015">
    <property type="protein sequence ID" value="MBY8826231.1"/>
    <property type="molecule type" value="Genomic_DNA"/>
</dbReference>
<dbReference type="Gene3D" id="3.20.20.140">
    <property type="entry name" value="Metal-dependent hydrolases"/>
    <property type="match status" value="1"/>
</dbReference>
<proteinExistence type="predicted"/>
<dbReference type="InterPro" id="IPR032466">
    <property type="entry name" value="Metal_Hydrolase"/>
</dbReference>
<evidence type="ECO:0000313" key="3">
    <source>
        <dbReference type="EMBL" id="MBY8826231.1"/>
    </source>
</evidence>
<dbReference type="SUPFAM" id="SSF51556">
    <property type="entry name" value="Metallo-dependent hydrolases"/>
    <property type="match status" value="1"/>
</dbReference>
<sequence length="651" mass="67994">MTISRVRGAFGFSLMASAAVLAFAAPAMAKDAPEYDIVIKGGTIVDGSGLPGYRGDVAIDDGHIVAIGDIGPARAAKTIDAAGLVVSPGFINLHSHAEPDAVSTAVNMLTQGVTTEMINADGHEGNDIATQLPAYASKGLAENIGAYTGFNAVWSDAMGDRDLRPTEAQIASMRAALEKNLKAGAWGVSSGLDYRPAYYAKPEEVISIVSVAKPWRTNFPNHDRLRPEDNLSSFKGMEETVSVAEQAGLVPVITHIKSAGKERGNAANVLKMVSAASARGAWTAIDIYPYLAGQTALQAFLVPGWAADSGSEAMLARFKDPKIRPQLVEAAEYAMATRLGGAEGISLPGIGKRLTDIMAEEKVGAGEAVLRTLERDPMIYANMTFGLEDDVITFLKYPDTAVACDCGAAIPNRGHPRYYGSFPKVLGHYVRDTGAITLEDAVRKMTALPAAIVGMVDRGRLAPGMRADMTLFDPKTVRDHATFDKPTLPSDGIRHVIVNGVTVLSDGAATGAKSGAVLLRDTHMPSRPMNAATAARSVTATAKSADYAVSFQVAQASGQRQASGTIRLTDAKSGTVWTADRLGVLQTTKGWASLTAILRDKAGKRMAATLTLDHADGGAQSPVVSLALGGNAAIALPATGSVRAGPTAAAR</sequence>
<dbReference type="Proteomes" id="UP000706039">
    <property type="component" value="Unassembled WGS sequence"/>
</dbReference>
<dbReference type="Pfam" id="PF07969">
    <property type="entry name" value="Amidohydro_3"/>
    <property type="match status" value="1"/>
</dbReference>